<sequence>MKKTKTTPVAMQFMRPRGGQAARIKQQLQKHKTKKKVEIVRPWTTPQFEELSKEERDIVLDRLQKEVVDVPFTRSHVVQGVNQVAKAVVRRELRVVIFANNPESLVFGHLPLLCRLHQRMELLRAVKSRTTLVSVLLMRLRAATIVAKTRSKQLTEAELKNLVSITDFLISKASCRR</sequence>
<dbReference type="Proteomes" id="UP001162029">
    <property type="component" value="Unassembled WGS sequence"/>
</dbReference>
<name>A0AAV0VBI6_9STRA</name>
<dbReference type="Pfam" id="PF01248">
    <property type="entry name" value="Ribosomal_L7Ae"/>
    <property type="match status" value="1"/>
</dbReference>
<dbReference type="AlphaFoldDB" id="A0AAV0VBI6"/>
<keyword evidence="3" id="KW-1185">Reference proteome</keyword>
<evidence type="ECO:0000313" key="2">
    <source>
        <dbReference type="EMBL" id="CAI5746527.1"/>
    </source>
</evidence>
<protein>
    <recommendedName>
        <fullName evidence="1">Ribosomal protein eL8/eL30/eS12/Gadd45 domain-containing protein</fullName>
    </recommendedName>
</protein>
<evidence type="ECO:0000259" key="1">
    <source>
        <dbReference type="Pfam" id="PF01248"/>
    </source>
</evidence>
<accession>A0AAV0VBI6</accession>
<comment type="caution">
    <text evidence="2">The sequence shown here is derived from an EMBL/GenBank/DDBJ whole genome shotgun (WGS) entry which is preliminary data.</text>
</comment>
<dbReference type="Gene3D" id="3.30.1330.30">
    <property type="match status" value="1"/>
</dbReference>
<gene>
    <name evidence="2" type="ORF">PDE001_LOCUS11510</name>
</gene>
<dbReference type="EMBL" id="CANTFM010002594">
    <property type="protein sequence ID" value="CAI5746527.1"/>
    <property type="molecule type" value="Genomic_DNA"/>
</dbReference>
<dbReference type="InterPro" id="IPR004038">
    <property type="entry name" value="Ribosomal_eL8/eL30/eS12/Gad45"/>
</dbReference>
<feature type="domain" description="Ribosomal protein eL8/eL30/eS12/Gadd45" evidence="1">
    <location>
        <begin position="74"/>
        <end position="123"/>
    </location>
</feature>
<evidence type="ECO:0000313" key="3">
    <source>
        <dbReference type="Proteomes" id="UP001162029"/>
    </source>
</evidence>
<dbReference type="InterPro" id="IPR029064">
    <property type="entry name" value="Ribosomal_eL30-like_sf"/>
</dbReference>
<reference evidence="2" key="1">
    <citation type="submission" date="2022-12" db="EMBL/GenBank/DDBJ databases">
        <authorList>
            <person name="Webb A."/>
        </authorList>
    </citation>
    <scope>NUCLEOTIDE SEQUENCE</scope>
    <source>
        <strain evidence="2">Pd1</strain>
    </source>
</reference>
<proteinExistence type="predicted"/>
<dbReference type="SUPFAM" id="SSF55315">
    <property type="entry name" value="L30e-like"/>
    <property type="match status" value="1"/>
</dbReference>
<organism evidence="2 3">
    <name type="scientific">Peronospora destructor</name>
    <dbReference type="NCBI Taxonomy" id="86335"/>
    <lineage>
        <taxon>Eukaryota</taxon>
        <taxon>Sar</taxon>
        <taxon>Stramenopiles</taxon>
        <taxon>Oomycota</taxon>
        <taxon>Peronosporomycetes</taxon>
        <taxon>Peronosporales</taxon>
        <taxon>Peronosporaceae</taxon>
        <taxon>Peronospora</taxon>
    </lineage>
</organism>